<proteinExistence type="predicted"/>
<dbReference type="InterPro" id="IPR050833">
    <property type="entry name" value="Poly_Biosynth_Transport"/>
</dbReference>
<dbReference type="Pfam" id="PF13440">
    <property type="entry name" value="Polysacc_synt_3"/>
    <property type="match status" value="1"/>
</dbReference>
<feature type="transmembrane region" description="Helical" evidence="6">
    <location>
        <begin position="134"/>
        <end position="156"/>
    </location>
</feature>
<evidence type="ECO:0000256" key="2">
    <source>
        <dbReference type="ARBA" id="ARBA00022475"/>
    </source>
</evidence>
<dbReference type="EMBL" id="BART01010839">
    <property type="protein sequence ID" value="GAG77545.1"/>
    <property type="molecule type" value="Genomic_DNA"/>
</dbReference>
<evidence type="ECO:0008006" key="8">
    <source>
        <dbReference type="Google" id="ProtNLM"/>
    </source>
</evidence>
<name>X1A5Y8_9ZZZZ</name>
<reference evidence="7" key="1">
    <citation type="journal article" date="2014" name="Front. Microbiol.">
        <title>High frequency of phylogenetically diverse reductive dehalogenase-homologous genes in deep subseafloor sedimentary metagenomes.</title>
        <authorList>
            <person name="Kawai M."/>
            <person name="Futagami T."/>
            <person name="Toyoda A."/>
            <person name="Takaki Y."/>
            <person name="Nishi S."/>
            <person name="Hori S."/>
            <person name="Arai W."/>
            <person name="Tsubouchi T."/>
            <person name="Morono Y."/>
            <person name="Uchiyama I."/>
            <person name="Ito T."/>
            <person name="Fujiyama A."/>
            <person name="Inagaki F."/>
            <person name="Takami H."/>
        </authorList>
    </citation>
    <scope>NUCLEOTIDE SEQUENCE</scope>
    <source>
        <strain evidence="7">Expedition CK06-06</strain>
    </source>
</reference>
<accession>X1A5Y8</accession>
<dbReference type="PANTHER" id="PTHR30250">
    <property type="entry name" value="PST FAMILY PREDICTED COLANIC ACID TRANSPORTER"/>
    <property type="match status" value="1"/>
</dbReference>
<feature type="transmembrane region" description="Helical" evidence="6">
    <location>
        <begin position="162"/>
        <end position="184"/>
    </location>
</feature>
<evidence type="ECO:0000256" key="4">
    <source>
        <dbReference type="ARBA" id="ARBA00022989"/>
    </source>
</evidence>
<keyword evidence="2" id="KW-1003">Cell membrane</keyword>
<comment type="subcellular location">
    <subcellularLocation>
        <location evidence="1">Cell membrane</location>
        <topology evidence="1">Multi-pass membrane protein</topology>
    </subcellularLocation>
</comment>
<comment type="caution">
    <text evidence="7">The sequence shown here is derived from an EMBL/GenBank/DDBJ whole genome shotgun (WGS) entry which is preliminary data.</text>
</comment>
<sequence length="208" mass="23693">MIETIAFINVLSSLIPFVISCFIFYNLYHKIEESEDEKNSFKENISKITRFGTPLSIAILMNEIWKQIRVLLIGSYGSTDLVTGYNISKNYSSISTNAVTSVSSPLTTSLSGLEAKKERKQTNIVFNTTFKFSLFLLLLLTGVLIFLSDFFLFIVFGESYLTFSYLIKIYSIIIIFTVLNNLFIPLLNARNKAKFLPFNTFFSLLITV</sequence>
<dbReference type="PANTHER" id="PTHR30250:SF11">
    <property type="entry name" value="O-ANTIGEN TRANSPORTER-RELATED"/>
    <property type="match status" value="1"/>
</dbReference>
<protein>
    <recommendedName>
        <fullName evidence="8">Polysaccharide biosynthesis protein C-terminal domain-containing protein</fullName>
    </recommendedName>
</protein>
<evidence type="ECO:0000256" key="5">
    <source>
        <dbReference type="ARBA" id="ARBA00023136"/>
    </source>
</evidence>
<dbReference type="GO" id="GO:0005886">
    <property type="term" value="C:plasma membrane"/>
    <property type="evidence" value="ECO:0007669"/>
    <property type="project" value="UniProtKB-SubCell"/>
</dbReference>
<evidence type="ECO:0000256" key="1">
    <source>
        <dbReference type="ARBA" id="ARBA00004651"/>
    </source>
</evidence>
<evidence type="ECO:0000256" key="3">
    <source>
        <dbReference type="ARBA" id="ARBA00022692"/>
    </source>
</evidence>
<gene>
    <name evidence="7" type="ORF">S01H4_23383</name>
</gene>
<evidence type="ECO:0000313" key="7">
    <source>
        <dbReference type="EMBL" id="GAG77545.1"/>
    </source>
</evidence>
<keyword evidence="5 6" id="KW-0472">Membrane</keyword>
<feature type="non-terminal residue" evidence="7">
    <location>
        <position position="208"/>
    </location>
</feature>
<evidence type="ECO:0000256" key="6">
    <source>
        <dbReference type="SAM" id="Phobius"/>
    </source>
</evidence>
<feature type="transmembrane region" description="Helical" evidence="6">
    <location>
        <begin position="6"/>
        <end position="28"/>
    </location>
</feature>
<keyword evidence="4 6" id="KW-1133">Transmembrane helix</keyword>
<keyword evidence="3 6" id="KW-0812">Transmembrane</keyword>
<dbReference type="AlphaFoldDB" id="X1A5Y8"/>
<organism evidence="7">
    <name type="scientific">marine sediment metagenome</name>
    <dbReference type="NCBI Taxonomy" id="412755"/>
    <lineage>
        <taxon>unclassified sequences</taxon>
        <taxon>metagenomes</taxon>
        <taxon>ecological metagenomes</taxon>
    </lineage>
</organism>